<dbReference type="InterPro" id="IPR033658">
    <property type="entry name" value="GRX_PICOT-like"/>
</dbReference>
<dbReference type="Proteomes" id="UP000054937">
    <property type="component" value="Unassembled WGS sequence"/>
</dbReference>
<dbReference type="OrthoDB" id="415696at2759"/>
<dbReference type="PANTHER" id="PTHR10293">
    <property type="entry name" value="GLUTAREDOXIN FAMILY MEMBER"/>
    <property type="match status" value="1"/>
</dbReference>
<dbReference type="InterPro" id="IPR002109">
    <property type="entry name" value="Glutaredoxin"/>
</dbReference>
<keyword evidence="5" id="KW-0676">Redox-active center</keyword>
<evidence type="ECO:0000256" key="2">
    <source>
        <dbReference type="ARBA" id="ARBA00022723"/>
    </source>
</evidence>
<dbReference type="Gene3D" id="3.40.30.10">
    <property type="entry name" value="Glutaredoxin"/>
    <property type="match status" value="1"/>
</dbReference>
<dbReference type="FunFam" id="3.40.30.10:FF:000005">
    <property type="entry name" value="Glutaredoxin 5"/>
    <property type="match status" value="1"/>
</dbReference>
<dbReference type="GO" id="GO:0046872">
    <property type="term" value="F:metal ion binding"/>
    <property type="evidence" value="ECO:0007669"/>
    <property type="project" value="UniProtKB-KW"/>
</dbReference>
<dbReference type="InParanoid" id="A0A0V0R8C2"/>
<dbReference type="SUPFAM" id="SSF52833">
    <property type="entry name" value="Thioredoxin-like"/>
    <property type="match status" value="1"/>
</dbReference>
<dbReference type="InterPro" id="IPR036249">
    <property type="entry name" value="Thioredoxin-like_sf"/>
</dbReference>
<gene>
    <name evidence="7" type="ORF">PPERSA_12364</name>
</gene>
<evidence type="ECO:0000256" key="4">
    <source>
        <dbReference type="ARBA" id="ARBA00023014"/>
    </source>
</evidence>
<evidence type="ECO:0000313" key="8">
    <source>
        <dbReference type="Proteomes" id="UP000054937"/>
    </source>
</evidence>
<dbReference type="GO" id="GO:0051537">
    <property type="term" value="F:2 iron, 2 sulfur cluster binding"/>
    <property type="evidence" value="ECO:0007669"/>
    <property type="project" value="UniProtKB-KW"/>
</dbReference>
<evidence type="ECO:0000256" key="3">
    <source>
        <dbReference type="ARBA" id="ARBA00023004"/>
    </source>
</evidence>
<keyword evidence="2" id="KW-0479">Metal-binding</keyword>
<dbReference type="PANTHER" id="PTHR10293:SF73">
    <property type="entry name" value="GLUTAREDOXIN-3"/>
    <property type="match status" value="1"/>
</dbReference>
<sequence>MQKIGRLFLRSKNNLKLLKLSQPKNLQFIYNCNFSKIKINDETSDEDFKPVQKQTINDENIQSKIDSWVKDNKVVLFMKGTPQMPMCGYSNFVVEVLKFYKIKDYFSVDILSDETIRKEVKAYSNWPTYPQLYINGELVGGSDIVNEMHKEGSLKTMLQEAGVITE</sequence>
<dbReference type="AlphaFoldDB" id="A0A0V0R8C2"/>
<evidence type="ECO:0000256" key="5">
    <source>
        <dbReference type="ARBA" id="ARBA00023284"/>
    </source>
</evidence>
<dbReference type="PROSITE" id="PS51354">
    <property type="entry name" value="GLUTAREDOXIN_2"/>
    <property type="match status" value="1"/>
</dbReference>
<dbReference type="EMBL" id="LDAU01000021">
    <property type="protein sequence ID" value="KRX10743.1"/>
    <property type="molecule type" value="Genomic_DNA"/>
</dbReference>
<dbReference type="Pfam" id="PF00462">
    <property type="entry name" value="Glutaredoxin"/>
    <property type="match status" value="1"/>
</dbReference>
<dbReference type="OMA" id="CAFSKRM"/>
<dbReference type="GO" id="GO:0005634">
    <property type="term" value="C:nucleus"/>
    <property type="evidence" value="ECO:0007669"/>
    <property type="project" value="TreeGrafter"/>
</dbReference>
<keyword evidence="1" id="KW-0001">2Fe-2S</keyword>
<keyword evidence="3" id="KW-0408">Iron</keyword>
<accession>A0A0V0R8C2</accession>
<keyword evidence="8" id="KW-1185">Reference proteome</keyword>
<dbReference type="CDD" id="cd03028">
    <property type="entry name" value="GRX_PICOT_like"/>
    <property type="match status" value="1"/>
</dbReference>
<keyword evidence="4" id="KW-0411">Iron-sulfur</keyword>
<name>A0A0V0R8C2_PSEPJ</name>
<organism evidence="7 8">
    <name type="scientific">Pseudocohnilembus persalinus</name>
    <name type="common">Ciliate</name>
    <dbReference type="NCBI Taxonomy" id="266149"/>
    <lineage>
        <taxon>Eukaryota</taxon>
        <taxon>Sar</taxon>
        <taxon>Alveolata</taxon>
        <taxon>Ciliophora</taxon>
        <taxon>Intramacronucleata</taxon>
        <taxon>Oligohymenophorea</taxon>
        <taxon>Scuticociliatia</taxon>
        <taxon>Philasterida</taxon>
        <taxon>Pseudocohnilembidae</taxon>
        <taxon>Pseudocohnilembus</taxon>
    </lineage>
</organism>
<dbReference type="GO" id="GO:0006879">
    <property type="term" value="P:intracellular iron ion homeostasis"/>
    <property type="evidence" value="ECO:0007669"/>
    <property type="project" value="TreeGrafter"/>
</dbReference>
<reference evidence="7 8" key="1">
    <citation type="journal article" date="2015" name="Sci. Rep.">
        <title>Genome of the facultative scuticociliatosis pathogen Pseudocohnilembus persalinus provides insight into its virulence through horizontal gene transfer.</title>
        <authorList>
            <person name="Xiong J."/>
            <person name="Wang G."/>
            <person name="Cheng J."/>
            <person name="Tian M."/>
            <person name="Pan X."/>
            <person name="Warren A."/>
            <person name="Jiang C."/>
            <person name="Yuan D."/>
            <person name="Miao W."/>
        </authorList>
    </citation>
    <scope>NUCLEOTIDE SEQUENCE [LARGE SCALE GENOMIC DNA]</scope>
    <source>
        <strain evidence="7">36N120E</strain>
    </source>
</reference>
<evidence type="ECO:0000313" key="7">
    <source>
        <dbReference type="EMBL" id="KRX10743.1"/>
    </source>
</evidence>
<proteinExistence type="predicted"/>
<evidence type="ECO:0000256" key="1">
    <source>
        <dbReference type="ARBA" id="ARBA00022714"/>
    </source>
</evidence>
<dbReference type="FunCoup" id="A0A0V0R8C2">
    <property type="interactions" value="123"/>
</dbReference>
<dbReference type="InterPro" id="IPR004480">
    <property type="entry name" value="Monothiol_GRX-rel"/>
</dbReference>
<evidence type="ECO:0000259" key="6">
    <source>
        <dbReference type="Pfam" id="PF00462"/>
    </source>
</evidence>
<feature type="domain" description="Glutaredoxin" evidence="6">
    <location>
        <begin position="74"/>
        <end position="139"/>
    </location>
</feature>
<dbReference type="GO" id="GO:0005829">
    <property type="term" value="C:cytosol"/>
    <property type="evidence" value="ECO:0007669"/>
    <property type="project" value="TreeGrafter"/>
</dbReference>
<protein>
    <submittedName>
        <fullName evidence="7">Thioredoxin-like fold</fullName>
    </submittedName>
</protein>
<dbReference type="NCBIfam" id="TIGR00365">
    <property type="entry name" value="Grx4 family monothiol glutaredoxin"/>
    <property type="match status" value="1"/>
</dbReference>
<comment type="caution">
    <text evidence="7">The sequence shown here is derived from an EMBL/GenBank/DDBJ whole genome shotgun (WGS) entry which is preliminary data.</text>
</comment>